<dbReference type="PANTHER" id="PTHR11319">
    <property type="entry name" value="G PROTEIN-COUPLED RECEPTOR-RELATED"/>
    <property type="match status" value="1"/>
</dbReference>
<evidence type="ECO:0000313" key="10">
    <source>
        <dbReference type="Proteomes" id="UP000294599"/>
    </source>
</evidence>
<name>A0A4R3LHX4_9GAMM</name>
<comment type="subcellular location">
    <subcellularLocation>
        <location evidence="1">Cell envelope</location>
    </subcellularLocation>
    <subcellularLocation>
        <location evidence="2">Cell outer membrane</location>
    </subcellularLocation>
    <subcellularLocation>
        <location evidence="3">Secreted</location>
    </subcellularLocation>
</comment>
<dbReference type="SUPFAM" id="SSF51126">
    <property type="entry name" value="Pectin lyase-like"/>
    <property type="match status" value="1"/>
</dbReference>
<dbReference type="NCBIfam" id="NF041518">
    <property type="entry name" value="choice_anch_Q"/>
    <property type="match status" value="1"/>
</dbReference>
<dbReference type="GO" id="GO:0005576">
    <property type="term" value="C:extracellular region"/>
    <property type="evidence" value="ECO:0007669"/>
    <property type="project" value="UniProtKB-SubCell"/>
</dbReference>
<accession>A0A4R3LHX4</accession>
<comment type="caution">
    <text evidence="9">The sequence shown here is derived from an EMBL/GenBank/DDBJ whole genome shotgun (WGS) entry which is preliminary data.</text>
</comment>
<evidence type="ECO:0000256" key="5">
    <source>
        <dbReference type="ARBA" id="ARBA00022729"/>
    </source>
</evidence>
<dbReference type="Pfam" id="PF02415">
    <property type="entry name" value="Chlam_PMP"/>
    <property type="match status" value="2"/>
</dbReference>
<keyword evidence="7" id="KW-0998">Cell outer membrane</keyword>
<dbReference type="NCBIfam" id="TIGR01376">
    <property type="entry name" value="POMP_repeat"/>
    <property type="match status" value="1"/>
</dbReference>
<protein>
    <submittedName>
        <fullName evidence="9">CSLREA domain-containing protein</fullName>
    </submittedName>
</protein>
<reference evidence="9 10" key="1">
    <citation type="submission" date="2019-03" db="EMBL/GenBank/DDBJ databases">
        <title>Genomic Encyclopedia of Type Strains, Phase IV (KMG-IV): sequencing the most valuable type-strain genomes for metagenomic binning, comparative biology and taxonomic classification.</title>
        <authorList>
            <person name="Goeker M."/>
        </authorList>
    </citation>
    <scope>NUCLEOTIDE SEQUENCE [LARGE SCALE GENOMIC DNA]</scope>
    <source>
        <strain evidence="9 10">DSM 21944</strain>
    </source>
</reference>
<feature type="chain" id="PRO_5020745267" evidence="8">
    <location>
        <begin position="29"/>
        <end position="581"/>
    </location>
</feature>
<sequence>MNLIHPLRRLPGVLLTAIGALASANTYAATITVNTVDDAIPPDTDGLCSLREALANASDDAATFADCPAGTGDDEITFAESLFTSPPHVATIQLSGELSAGYGAGEPHALGIRPPVLGTLPGRVRLVASATTEHRVMSVRATASPFSMEGVSIEGGTRRMGHGGGVHLSSDDATFTEVQFIGNATSPMGAGGGLYQANGNGFLRLDKVQFSGNRAGRGGAIFLDEVGGHGVTVLDGYFDDNQAIVGRGGAIGFQVAANHPPEAEMPYLDISSSVFTNNQAATDGGAISVDAGTAGEAQRFVAYVSDSRLGNNEAGVGGAIRMRGAANNNLSSAILRRNSFLGNQATDGGGVATGQVFLAMENNLFSANLAQHRGGSWFHSVSPDAQPLPATVAGNTFHHSHLTPGLSRAVPLPATVAGNTFHAQSLTGSLPEGGGRSMWLDVDVSSFLSLSLVGNLFKPAAGLPPVGQECQFLGPVSATGGYNLSPVHSCRLLDGDDLFADPMVAVSVSDHPIHPLAVLPQPGSPAIDAWPSLPCSPLGSDLLGQPRPMDGDGDGDAHCDIGAFELSAAGTDLIFADDFED</sequence>
<evidence type="ECO:0000256" key="7">
    <source>
        <dbReference type="ARBA" id="ARBA00023237"/>
    </source>
</evidence>
<gene>
    <name evidence="9" type="ORF">EDC25_106108</name>
</gene>
<dbReference type="AlphaFoldDB" id="A0A4R3LHX4"/>
<dbReference type="GO" id="GO:0009279">
    <property type="term" value="C:cell outer membrane"/>
    <property type="evidence" value="ECO:0007669"/>
    <property type="project" value="UniProtKB-SubCell"/>
</dbReference>
<keyword evidence="5 8" id="KW-0732">Signal</keyword>
<dbReference type="RefSeq" id="WP_164484023.1">
    <property type="nucleotide sequence ID" value="NZ_JBHLWF010000031.1"/>
</dbReference>
<evidence type="ECO:0000256" key="1">
    <source>
        <dbReference type="ARBA" id="ARBA00004196"/>
    </source>
</evidence>
<dbReference type="EMBL" id="SMAF01000006">
    <property type="protein sequence ID" value="TCS99270.1"/>
    <property type="molecule type" value="Genomic_DNA"/>
</dbReference>
<evidence type="ECO:0000256" key="2">
    <source>
        <dbReference type="ARBA" id="ARBA00004442"/>
    </source>
</evidence>
<feature type="signal peptide" evidence="8">
    <location>
        <begin position="1"/>
        <end position="28"/>
    </location>
</feature>
<keyword evidence="10" id="KW-1185">Reference proteome</keyword>
<evidence type="ECO:0000256" key="3">
    <source>
        <dbReference type="ARBA" id="ARBA00004613"/>
    </source>
</evidence>
<proteinExistence type="predicted"/>
<evidence type="ECO:0000256" key="8">
    <source>
        <dbReference type="SAM" id="SignalP"/>
    </source>
</evidence>
<organism evidence="9 10">
    <name type="scientific">Pseudofulvimonas gallinarii</name>
    <dbReference type="NCBI Taxonomy" id="634155"/>
    <lineage>
        <taxon>Bacteria</taxon>
        <taxon>Pseudomonadati</taxon>
        <taxon>Pseudomonadota</taxon>
        <taxon>Gammaproteobacteria</taxon>
        <taxon>Lysobacterales</taxon>
        <taxon>Rhodanobacteraceae</taxon>
        <taxon>Pseudofulvimonas</taxon>
    </lineage>
</organism>
<evidence type="ECO:0000256" key="6">
    <source>
        <dbReference type="ARBA" id="ARBA00023136"/>
    </source>
</evidence>
<keyword evidence="4" id="KW-0964">Secreted</keyword>
<dbReference type="InterPro" id="IPR003368">
    <property type="entry name" value="POMP_repeat"/>
</dbReference>
<dbReference type="InterPro" id="IPR059226">
    <property type="entry name" value="Choice_anch_Q_dom"/>
</dbReference>
<evidence type="ECO:0000313" key="9">
    <source>
        <dbReference type="EMBL" id="TCS99270.1"/>
    </source>
</evidence>
<dbReference type="InterPro" id="IPR011050">
    <property type="entry name" value="Pectin_lyase_fold/virulence"/>
</dbReference>
<evidence type="ECO:0000256" key="4">
    <source>
        <dbReference type="ARBA" id="ARBA00022525"/>
    </source>
</evidence>
<keyword evidence="6" id="KW-0472">Membrane</keyword>
<dbReference type="Proteomes" id="UP000294599">
    <property type="component" value="Unassembled WGS sequence"/>
</dbReference>
<dbReference type="PANTHER" id="PTHR11319:SF35">
    <property type="entry name" value="OUTER MEMBRANE PROTEIN PMPC-RELATED"/>
    <property type="match status" value="1"/>
</dbReference>